<dbReference type="GO" id="GO:0016020">
    <property type="term" value="C:membrane"/>
    <property type="evidence" value="ECO:0007669"/>
    <property type="project" value="InterPro"/>
</dbReference>
<proteinExistence type="predicted"/>
<evidence type="ECO:0000313" key="4">
    <source>
        <dbReference type="Proteomes" id="UP000245055"/>
    </source>
</evidence>
<dbReference type="EMBL" id="QESZ01000009">
    <property type="protein sequence ID" value="PWD74576.1"/>
    <property type="molecule type" value="Genomic_DNA"/>
</dbReference>
<accession>A0AAX1C905</accession>
<keyword evidence="1" id="KW-0812">Transmembrane</keyword>
<sequence length="24" mass="2886">MKYLFMGVSFILFLWVGTFLLMLD</sequence>
<dbReference type="Proteomes" id="UP000266633">
    <property type="component" value="Unassembled WGS sequence"/>
</dbReference>
<organism evidence="2 4">
    <name type="scientific">Dickeya dianthicola</name>
    <dbReference type="NCBI Taxonomy" id="204039"/>
    <lineage>
        <taxon>Bacteria</taxon>
        <taxon>Pseudomonadati</taxon>
        <taxon>Pseudomonadota</taxon>
        <taxon>Gammaproteobacteria</taxon>
        <taxon>Enterobacterales</taxon>
        <taxon>Pectobacteriaceae</taxon>
        <taxon>Dickeya</taxon>
    </lineage>
</organism>
<dbReference type="EMBL" id="QZDO01000050">
    <property type="protein sequence ID" value="RJL70097.1"/>
    <property type="molecule type" value="Genomic_DNA"/>
</dbReference>
<keyword evidence="5" id="KW-1185">Reference proteome</keyword>
<dbReference type="RefSeq" id="WP_103415836.1">
    <property type="nucleotide sequence ID" value="NZ_JALDNQ010000005.1"/>
</dbReference>
<reference evidence="2 4" key="1">
    <citation type="submission" date="2018-05" db="EMBL/GenBank/DDBJ databases">
        <title>Genomic diversity of pathogens causing Blackleg of Potato in Pakistan.</title>
        <authorList>
            <person name="Sarfraz S."/>
            <person name="Riaz K."/>
            <person name="Oulghazi S."/>
            <person name="Cigna J."/>
            <person name="Sahi S.T."/>
            <person name="Khan S.H."/>
            <person name="Hameed A."/>
            <person name="Faure D."/>
        </authorList>
    </citation>
    <scope>NUCLEOTIDE SEQUENCE [LARGE SCALE GENOMIC DNA]</scope>
    <source>
        <strain evidence="2 4">SS70</strain>
    </source>
</reference>
<reference evidence="3 5" key="2">
    <citation type="submission" date="2018-09" db="EMBL/GenBank/DDBJ databases">
        <title>Phylogenetic diversity of Pectobacterium and Dickeya strains causing blackleg disease of potato in Morocco.</title>
        <authorList>
            <person name="Oulghazi S."/>
            <person name="Moumni M."/>
            <person name="Faure D."/>
        </authorList>
    </citation>
    <scope>NUCLEOTIDE SEQUENCE [LARGE SCALE GENOMIC DNA]</scope>
    <source>
        <strain evidence="3 5">S4.16.03.LID</strain>
    </source>
</reference>
<gene>
    <name evidence="2" type="primary">ypdK</name>
    <name evidence="3" type="ORF">D5077_14450</name>
    <name evidence="2" type="ORF">DF213_06685</name>
</gene>
<evidence type="ECO:0000313" key="2">
    <source>
        <dbReference type="EMBL" id="PWD74576.1"/>
    </source>
</evidence>
<dbReference type="Proteomes" id="UP000245055">
    <property type="component" value="Unassembled WGS sequence"/>
</dbReference>
<dbReference type="AlphaFoldDB" id="A0AAX1C905"/>
<comment type="caution">
    <text evidence="2">The sequence shown here is derived from an EMBL/GenBank/DDBJ whole genome shotgun (WGS) entry which is preliminary data.</text>
</comment>
<dbReference type="NCBIfam" id="NF033437">
    <property type="entry name" value="YpdK"/>
    <property type="match status" value="1"/>
</dbReference>
<keyword evidence="1" id="KW-0472">Membrane</keyword>
<evidence type="ECO:0000256" key="1">
    <source>
        <dbReference type="SAM" id="Phobius"/>
    </source>
</evidence>
<feature type="transmembrane region" description="Helical" evidence="1">
    <location>
        <begin position="6"/>
        <end position="23"/>
    </location>
</feature>
<evidence type="ECO:0000313" key="5">
    <source>
        <dbReference type="Proteomes" id="UP000266633"/>
    </source>
</evidence>
<evidence type="ECO:0000313" key="3">
    <source>
        <dbReference type="EMBL" id="RJL70097.1"/>
    </source>
</evidence>
<name>A0AAX1C905_9GAMM</name>
<keyword evidence="1" id="KW-1133">Transmembrane helix</keyword>
<dbReference type="InterPro" id="IPR047846">
    <property type="entry name" value="YpdK"/>
</dbReference>
<protein>
    <submittedName>
        <fullName evidence="2">Membrane protein YpdK</fullName>
    </submittedName>
</protein>